<keyword evidence="1" id="KW-0472">Membrane</keyword>
<dbReference type="PANTHER" id="PTHR34407">
    <property type="entry name" value="EXPRESSED PROTEIN"/>
    <property type="match status" value="1"/>
</dbReference>
<keyword evidence="1" id="KW-0812">Transmembrane</keyword>
<evidence type="ECO:0000313" key="2">
    <source>
        <dbReference type="EMBL" id="CAD8532599.1"/>
    </source>
</evidence>
<organism evidence="2">
    <name type="scientific">Calcidiscus leptoporus</name>
    <dbReference type="NCBI Taxonomy" id="127549"/>
    <lineage>
        <taxon>Eukaryota</taxon>
        <taxon>Haptista</taxon>
        <taxon>Haptophyta</taxon>
        <taxon>Prymnesiophyceae</taxon>
        <taxon>Coccolithales</taxon>
        <taxon>Calcidiscaceae</taxon>
        <taxon>Calcidiscus</taxon>
    </lineage>
</organism>
<proteinExistence type="predicted"/>
<protein>
    <submittedName>
        <fullName evidence="2">Uncharacterized protein</fullName>
    </submittedName>
</protein>
<evidence type="ECO:0000256" key="1">
    <source>
        <dbReference type="SAM" id="Phobius"/>
    </source>
</evidence>
<feature type="transmembrane region" description="Helical" evidence="1">
    <location>
        <begin position="12"/>
        <end position="32"/>
    </location>
</feature>
<name>A0A7S0NTF4_9EUKA</name>
<dbReference type="EMBL" id="HBER01015623">
    <property type="protein sequence ID" value="CAD8532599.1"/>
    <property type="molecule type" value="Transcribed_RNA"/>
</dbReference>
<sequence>MISGLFRPPTGALVRITCMTVKCVAFVGFAVFQMAGTKLAMLRAPASVIRGGILLACYAAHVSGQTACEAELNRADAHTSCAVQRMRTRRTASIVAFGGSVTWGAGLDNPVNESWANVLATLLQQINVVDHAHVRNLAIRAHGSEAAANCFDNMLRPGSSGSPVDDVFGAAPSLTNHAVPPEPADIVLFEFSINGQKDLDKLMRNLRRRYPDAIFLYVQHFALWAESSLRDEPAARRKNFLENATWSASWYSPDLSMCPIRPDLQANFKLFSVKLFSLRSTLRSLSPKQVSGYFAPDLHHLSRAGHALVAEGALQTIVRAAGCGGPGCDKHRLGPDRADGCAASETAEFHDTRASSCFLWYNSGKVDPKLHLLRPGVELSRLEGAGTKYAFLISGDCGLGPRQVGFAFRAAAGATVQIAFMRDGGAKYGEAKVTLDHAGTNLVQGGVDGFQHHILTLQTIGVTRHNGTHHFWVEASSCNRSFAVAGVTVLEPQN</sequence>
<dbReference type="Gene3D" id="3.40.50.1110">
    <property type="entry name" value="SGNH hydrolase"/>
    <property type="match status" value="1"/>
</dbReference>
<dbReference type="PANTHER" id="PTHR34407:SF1">
    <property type="entry name" value="SGNH HYDROLASE-TYPE ESTERASE DOMAIN-CONTAINING PROTEIN"/>
    <property type="match status" value="1"/>
</dbReference>
<gene>
    <name evidence="2" type="ORF">CLEP1334_LOCUS7854</name>
</gene>
<keyword evidence="1" id="KW-1133">Transmembrane helix</keyword>
<reference evidence="2" key="1">
    <citation type="submission" date="2021-01" db="EMBL/GenBank/DDBJ databases">
        <authorList>
            <person name="Corre E."/>
            <person name="Pelletier E."/>
            <person name="Niang G."/>
            <person name="Scheremetjew M."/>
            <person name="Finn R."/>
            <person name="Kale V."/>
            <person name="Holt S."/>
            <person name="Cochrane G."/>
            <person name="Meng A."/>
            <person name="Brown T."/>
            <person name="Cohen L."/>
        </authorList>
    </citation>
    <scope>NUCLEOTIDE SEQUENCE</scope>
    <source>
        <strain evidence="2">RCC1130</strain>
    </source>
</reference>
<accession>A0A7S0NTF4</accession>
<dbReference type="SUPFAM" id="SSF52266">
    <property type="entry name" value="SGNH hydrolase"/>
    <property type="match status" value="1"/>
</dbReference>
<dbReference type="InterPro" id="IPR036514">
    <property type="entry name" value="SGNH_hydro_sf"/>
</dbReference>
<dbReference type="AlphaFoldDB" id="A0A7S0NTF4"/>
<dbReference type="CDD" id="cd00229">
    <property type="entry name" value="SGNH_hydrolase"/>
    <property type="match status" value="1"/>
</dbReference>